<accession>A0AA39U279</accession>
<comment type="caution">
    <text evidence="1">The sequence shown here is derived from an EMBL/GenBank/DDBJ whole genome shotgun (WGS) entry which is preliminary data.</text>
</comment>
<evidence type="ECO:0000313" key="1">
    <source>
        <dbReference type="EMBL" id="KAK0472753.1"/>
    </source>
</evidence>
<dbReference type="AlphaFoldDB" id="A0AA39U279"/>
<sequence length="358" mass="41092">MNTSTLEDRLWHAGGDIQMSTIPDWIDPLCDDENPKRPDEELWEDWAWEIATWCHSSSHQDRSYYLHPVTNIVQGLTLEYIPEQEAERISSEVMEGFHTIEAENCVLHNDTHTRSIVLREKDLSAIIIDFGQAIVCAPGRSLRVMKAGWALFRATDMRFIRKIFGGSRAWRVEEDCNAFRDSSWRYEKPVAFNRYVESMPEDFRRATFERRFPRLFETILTSFLTPASVLARGTFTIPSSHLSTAQNFKIKTILKGGLKHDSGDAGPRFRAENLKRLCFSFRANRRTSSKASTGCSLEEGLKEMMMIEKTAMVRMSPTLFHQPTPQARDLALERCSSKKKNENLDIVMRSEGALEAEA</sequence>
<gene>
    <name evidence="1" type="ORF">IW261DRAFT_1596690</name>
</gene>
<dbReference type="SUPFAM" id="SSF56112">
    <property type="entry name" value="Protein kinase-like (PK-like)"/>
    <property type="match status" value="1"/>
</dbReference>
<organism evidence="1 2">
    <name type="scientific">Armillaria novae-zelandiae</name>
    <dbReference type="NCBI Taxonomy" id="153914"/>
    <lineage>
        <taxon>Eukaryota</taxon>
        <taxon>Fungi</taxon>
        <taxon>Dikarya</taxon>
        <taxon>Basidiomycota</taxon>
        <taxon>Agaricomycotina</taxon>
        <taxon>Agaricomycetes</taxon>
        <taxon>Agaricomycetidae</taxon>
        <taxon>Agaricales</taxon>
        <taxon>Marasmiineae</taxon>
        <taxon>Physalacriaceae</taxon>
        <taxon>Armillaria</taxon>
    </lineage>
</organism>
<name>A0AA39U279_9AGAR</name>
<dbReference type="EMBL" id="JAUEPR010000038">
    <property type="protein sequence ID" value="KAK0472753.1"/>
    <property type="molecule type" value="Genomic_DNA"/>
</dbReference>
<dbReference type="Proteomes" id="UP001175227">
    <property type="component" value="Unassembled WGS sequence"/>
</dbReference>
<reference evidence="1" key="1">
    <citation type="submission" date="2023-06" db="EMBL/GenBank/DDBJ databases">
        <authorList>
            <consortium name="Lawrence Berkeley National Laboratory"/>
            <person name="Ahrendt S."/>
            <person name="Sahu N."/>
            <person name="Indic B."/>
            <person name="Wong-Bajracharya J."/>
            <person name="Merenyi Z."/>
            <person name="Ke H.-M."/>
            <person name="Monk M."/>
            <person name="Kocsube S."/>
            <person name="Drula E."/>
            <person name="Lipzen A."/>
            <person name="Balint B."/>
            <person name="Henrissat B."/>
            <person name="Andreopoulos B."/>
            <person name="Martin F.M."/>
            <person name="Harder C.B."/>
            <person name="Rigling D."/>
            <person name="Ford K.L."/>
            <person name="Foster G.D."/>
            <person name="Pangilinan J."/>
            <person name="Papanicolaou A."/>
            <person name="Barry K."/>
            <person name="LaButti K."/>
            <person name="Viragh M."/>
            <person name="Koriabine M."/>
            <person name="Yan M."/>
            <person name="Riley R."/>
            <person name="Champramary S."/>
            <person name="Plett K.L."/>
            <person name="Tsai I.J."/>
            <person name="Slot J."/>
            <person name="Sipos G."/>
            <person name="Plett J."/>
            <person name="Nagy L.G."/>
            <person name="Grigoriev I.V."/>
        </authorList>
    </citation>
    <scope>NUCLEOTIDE SEQUENCE</scope>
    <source>
        <strain evidence="1">ICMP 16352</strain>
    </source>
</reference>
<evidence type="ECO:0000313" key="2">
    <source>
        <dbReference type="Proteomes" id="UP001175227"/>
    </source>
</evidence>
<keyword evidence="2" id="KW-1185">Reference proteome</keyword>
<protein>
    <recommendedName>
        <fullName evidence="3">Protein kinase domain-containing protein</fullName>
    </recommendedName>
</protein>
<proteinExistence type="predicted"/>
<dbReference type="InterPro" id="IPR011009">
    <property type="entry name" value="Kinase-like_dom_sf"/>
</dbReference>
<evidence type="ECO:0008006" key="3">
    <source>
        <dbReference type="Google" id="ProtNLM"/>
    </source>
</evidence>